<feature type="transmembrane region" description="Helical" evidence="7">
    <location>
        <begin position="60"/>
        <end position="80"/>
    </location>
</feature>
<dbReference type="AlphaFoldDB" id="A0AAD9X7G2"/>
<dbReference type="Gene3D" id="2.60.120.10">
    <property type="entry name" value="Jelly Rolls"/>
    <property type="match status" value="1"/>
</dbReference>
<dbReference type="PANTHER" id="PTHR45651">
    <property type="entry name" value="CYCLIC NUCLEOTIDE-GATED ION CHANNEL 15-RELATED-RELATED"/>
    <property type="match status" value="1"/>
</dbReference>
<keyword evidence="4" id="KW-0813">Transport</keyword>
<evidence type="ECO:0000256" key="1">
    <source>
        <dbReference type="ARBA" id="ARBA00022535"/>
    </source>
</evidence>
<feature type="domain" description="Cyclic nucleotide-binding" evidence="8">
    <location>
        <begin position="294"/>
        <end position="371"/>
    </location>
</feature>
<evidence type="ECO:0000256" key="5">
    <source>
        <dbReference type="ARBA" id="ARBA00023303"/>
    </source>
</evidence>
<comment type="caution">
    <text evidence="9">The sequence shown here is derived from an EMBL/GenBank/DDBJ whole genome shotgun (WGS) entry which is preliminary data.</text>
</comment>
<keyword evidence="5" id="KW-0407">Ion channel</keyword>
<dbReference type="PANTHER" id="PTHR45651:SF5">
    <property type="entry name" value="CYCLIC NUCLEOTIDE-GATED ION CHANNEL 1"/>
    <property type="match status" value="1"/>
</dbReference>
<dbReference type="PROSITE" id="PS50042">
    <property type="entry name" value="CNMP_BINDING_3"/>
    <property type="match status" value="1"/>
</dbReference>
<accession>A0AAD9X7G2</accession>
<protein>
    <recommendedName>
        <fullName evidence="8">Cyclic nucleotide-binding domain-containing protein</fullName>
    </recommendedName>
</protein>
<evidence type="ECO:0000256" key="7">
    <source>
        <dbReference type="SAM" id="Phobius"/>
    </source>
</evidence>
<keyword evidence="7" id="KW-1133">Transmembrane helix</keyword>
<evidence type="ECO:0000256" key="6">
    <source>
        <dbReference type="SAM" id="MobiDB-lite"/>
    </source>
</evidence>
<dbReference type="Gene3D" id="1.10.287.70">
    <property type="match status" value="1"/>
</dbReference>
<evidence type="ECO:0000259" key="8">
    <source>
        <dbReference type="PROSITE" id="PS50042"/>
    </source>
</evidence>
<keyword evidence="1" id="KW-0140">cGMP</keyword>
<gene>
    <name evidence="9" type="ORF">Ddye_014028</name>
</gene>
<dbReference type="EMBL" id="JANJYI010000004">
    <property type="protein sequence ID" value="KAK2654172.1"/>
    <property type="molecule type" value="Genomic_DNA"/>
</dbReference>
<dbReference type="InterPro" id="IPR014710">
    <property type="entry name" value="RmlC-like_jellyroll"/>
</dbReference>
<name>A0AAD9X7G2_9ROSI</name>
<dbReference type="Proteomes" id="UP001280121">
    <property type="component" value="Unassembled WGS sequence"/>
</dbReference>
<evidence type="ECO:0000256" key="2">
    <source>
        <dbReference type="ARBA" id="ARBA00022860"/>
    </source>
</evidence>
<dbReference type="GO" id="GO:0016020">
    <property type="term" value="C:membrane"/>
    <property type="evidence" value="ECO:0007669"/>
    <property type="project" value="UniProtKB-SubCell"/>
</dbReference>
<keyword evidence="7" id="KW-0472">Membrane</keyword>
<sequence>MYILFDFTEIGEFRASTFSVVLGLLILVYLVRVIGIYRLFTEEVTRISSKLAEAALVKIVLNLLLFLYGGHLFGGLWYFFAVWKTMECWKRACSNHSGCRSVDRRRFNVSSGDNKFLNDICFPTEDTKTYELGIFKDALKYRIVETKTGFWKKVLYCFRWGIQNISGFGQNLQVSTYDWENIFVILIAIYGVGTFTFFIGNMQNIIKSAIDKKSEEKRQKEDKAIKQRQQQLHQWSPFGKFSENLQNIIKEYQQYNGQKTGGVDVENLFTNLPKDVENNIKRELCLEMLKKLERFRRWSDASLLHLCDCVKPVVYVERTRIVREGDPIDEMLFVLQGKLGIFSSEHTGSMNNVPPRDRRKDLLKDGDFWGEELVKWVLQDESSSSSSSNKLISHTTIQALTKVEAFVLRIDDLKKMFNEKAKILQSWFRKRRIRISGRNTQTSTQEQTPPPPGDHQLTGPETVV</sequence>
<feature type="transmembrane region" description="Helical" evidence="7">
    <location>
        <begin position="20"/>
        <end position="40"/>
    </location>
</feature>
<dbReference type="InterPro" id="IPR000595">
    <property type="entry name" value="cNMP-bd_dom"/>
</dbReference>
<proteinExistence type="predicted"/>
<evidence type="ECO:0000313" key="10">
    <source>
        <dbReference type="Proteomes" id="UP001280121"/>
    </source>
</evidence>
<reference evidence="9" key="1">
    <citation type="journal article" date="2023" name="Plant J.">
        <title>Genome sequences and population genomics provide insights into the demographic history, inbreeding, and mutation load of two 'living fossil' tree species of Dipteronia.</title>
        <authorList>
            <person name="Feng Y."/>
            <person name="Comes H.P."/>
            <person name="Chen J."/>
            <person name="Zhu S."/>
            <person name="Lu R."/>
            <person name="Zhang X."/>
            <person name="Li P."/>
            <person name="Qiu J."/>
            <person name="Olsen K.M."/>
            <person name="Qiu Y."/>
        </authorList>
    </citation>
    <scope>NUCLEOTIDE SEQUENCE</scope>
    <source>
        <strain evidence="9">KIB01</strain>
    </source>
</reference>
<dbReference type="SUPFAM" id="SSF81324">
    <property type="entry name" value="Voltage-gated potassium channels"/>
    <property type="match status" value="1"/>
</dbReference>
<dbReference type="GO" id="GO:0005516">
    <property type="term" value="F:calmodulin binding"/>
    <property type="evidence" value="ECO:0007669"/>
    <property type="project" value="UniProtKB-KW"/>
</dbReference>
<organism evidence="9 10">
    <name type="scientific">Dipteronia dyeriana</name>
    <dbReference type="NCBI Taxonomy" id="168575"/>
    <lineage>
        <taxon>Eukaryota</taxon>
        <taxon>Viridiplantae</taxon>
        <taxon>Streptophyta</taxon>
        <taxon>Embryophyta</taxon>
        <taxon>Tracheophyta</taxon>
        <taxon>Spermatophyta</taxon>
        <taxon>Magnoliopsida</taxon>
        <taxon>eudicotyledons</taxon>
        <taxon>Gunneridae</taxon>
        <taxon>Pentapetalae</taxon>
        <taxon>rosids</taxon>
        <taxon>malvids</taxon>
        <taxon>Sapindales</taxon>
        <taxon>Sapindaceae</taxon>
        <taxon>Hippocastanoideae</taxon>
        <taxon>Acereae</taxon>
        <taxon>Dipteronia</taxon>
    </lineage>
</organism>
<evidence type="ECO:0000313" key="9">
    <source>
        <dbReference type="EMBL" id="KAK2654172.1"/>
    </source>
</evidence>
<evidence type="ECO:0000256" key="3">
    <source>
        <dbReference type="ARBA" id="ARBA00022992"/>
    </source>
</evidence>
<feature type="region of interest" description="Disordered" evidence="6">
    <location>
        <begin position="436"/>
        <end position="464"/>
    </location>
</feature>
<evidence type="ECO:0000256" key="4">
    <source>
        <dbReference type="ARBA" id="ARBA00023286"/>
    </source>
</evidence>
<dbReference type="CDD" id="cd00038">
    <property type="entry name" value="CAP_ED"/>
    <property type="match status" value="1"/>
</dbReference>
<dbReference type="InterPro" id="IPR018490">
    <property type="entry name" value="cNMP-bd_dom_sf"/>
</dbReference>
<keyword evidence="4" id="KW-1071">Ligand-gated ion channel</keyword>
<keyword evidence="4" id="KW-0406">Ion transport</keyword>
<keyword evidence="2" id="KW-0112">Calmodulin-binding</keyword>
<feature type="transmembrane region" description="Helical" evidence="7">
    <location>
        <begin position="182"/>
        <end position="200"/>
    </location>
</feature>
<dbReference type="GO" id="GO:0034220">
    <property type="term" value="P:monoatomic ion transmembrane transport"/>
    <property type="evidence" value="ECO:0007669"/>
    <property type="project" value="UniProtKB-KW"/>
</dbReference>
<keyword evidence="10" id="KW-1185">Reference proteome</keyword>
<dbReference type="GO" id="GO:0030552">
    <property type="term" value="F:cAMP binding"/>
    <property type="evidence" value="ECO:0007669"/>
    <property type="project" value="UniProtKB-KW"/>
</dbReference>
<dbReference type="SUPFAM" id="SSF51206">
    <property type="entry name" value="cAMP-binding domain-like"/>
    <property type="match status" value="1"/>
</dbReference>
<dbReference type="GO" id="GO:0030553">
    <property type="term" value="F:cGMP binding"/>
    <property type="evidence" value="ECO:0007669"/>
    <property type="project" value="UniProtKB-KW"/>
</dbReference>
<keyword evidence="3" id="KW-0142">cGMP-binding</keyword>
<keyword evidence="7" id="KW-0812">Transmembrane</keyword>
<keyword evidence="3" id="KW-0547">Nucleotide-binding</keyword>